<dbReference type="SUPFAM" id="SSF102114">
    <property type="entry name" value="Radical SAM enzymes"/>
    <property type="match status" value="1"/>
</dbReference>
<dbReference type="SUPFAM" id="SSF52540">
    <property type="entry name" value="P-loop containing nucleoside triphosphate hydrolases"/>
    <property type="match status" value="1"/>
</dbReference>
<proteinExistence type="predicted"/>
<evidence type="ECO:0000256" key="4">
    <source>
        <dbReference type="ARBA" id="ARBA00022723"/>
    </source>
</evidence>
<evidence type="ECO:0000256" key="6">
    <source>
        <dbReference type="ARBA" id="ARBA00023014"/>
    </source>
</evidence>
<keyword evidence="2" id="KW-0004">4Fe-4S</keyword>
<dbReference type="EMBL" id="FORM01000006">
    <property type="protein sequence ID" value="SFJ32422.1"/>
    <property type="molecule type" value="Genomic_DNA"/>
</dbReference>
<dbReference type="GO" id="GO:0046872">
    <property type="term" value="F:metal ion binding"/>
    <property type="evidence" value="ECO:0007669"/>
    <property type="project" value="UniProtKB-KW"/>
</dbReference>
<dbReference type="InterPro" id="IPR013785">
    <property type="entry name" value="Aldolase_TIM"/>
</dbReference>
<evidence type="ECO:0000256" key="3">
    <source>
        <dbReference type="ARBA" id="ARBA00022691"/>
    </source>
</evidence>
<dbReference type="GO" id="GO:0051607">
    <property type="term" value="P:defense response to virus"/>
    <property type="evidence" value="ECO:0007669"/>
    <property type="project" value="UniProtKB-KW"/>
</dbReference>
<evidence type="ECO:0000256" key="1">
    <source>
        <dbReference type="ARBA" id="ARBA00001966"/>
    </source>
</evidence>
<keyword evidence="6" id="KW-0411">Iron-sulfur</keyword>
<dbReference type="InterPro" id="IPR058240">
    <property type="entry name" value="rSAM_sf"/>
</dbReference>
<dbReference type="PROSITE" id="PS51918">
    <property type="entry name" value="RADICAL_SAM"/>
    <property type="match status" value="1"/>
</dbReference>
<dbReference type="PANTHER" id="PTHR21339:SF0">
    <property type="entry name" value="S-ADENOSYLMETHIONINE-DEPENDENT NUCLEOTIDE DEHYDRATASE RSAD2"/>
    <property type="match status" value="1"/>
</dbReference>
<feature type="domain" description="Radical SAM core" evidence="9">
    <location>
        <begin position="176"/>
        <end position="400"/>
    </location>
</feature>
<name>A0A1I3QG02_9FLAO</name>
<dbReference type="SFLD" id="SFLDS00029">
    <property type="entry name" value="Radical_SAM"/>
    <property type="match status" value="1"/>
</dbReference>
<organism evidence="10 11">
    <name type="scientific">Olleya namhaensis</name>
    <dbReference type="NCBI Taxonomy" id="1144750"/>
    <lineage>
        <taxon>Bacteria</taxon>
        <taxon>Pseudomonadati</taxon>
        <taxon>Bacteroidota</taxon>
        <taxon>Flavobacteriia</taxon>
        <taxon>Flavobacteriales</taxon>
        <taxon>Flavobacteriaceae</taxon>
    </lineage>
</organism>
<evidence type="ECO:0000256" key="8">
    <source>
        <dbReference type="ARBA" id="ARBA00039667"/>
    </source>
</evidence>
<dbReference type="InterPro" id="IPR027417">
    <property type="entry name" value="P-loop_NTPase"/>
</dbReference>
<protein>
    <recommendedName>
        <fullName evidence="8">S-adenosylmethionine-dependent nucleotide dehydratase</fullName>
    </recommendedName>
</protein>
<evidence type="ECO:0000313" key="10">
    <source>
        <dbReference type="EMBL" id="SFJ32422.1"/>
    </source>
</evidence>
<dbReference type="NCBIfam" id="NF038283">
    <property type="entry name" value="viperin_w_prok"/>
    <property type="match status" value="1"/>
</dbReference>
<evidence type="ECO:0000256" key="7">
    <source>
        <dbReference type="ARBA" id="ARBA00023118"/>
    </source>
</evidence>
<dbReference type="STRING" id="1144750.SAMN05443431_106109"/>
<comment type="cofactor">
    <cofactor evidence="1">
        <name>[4Fe-4S] cluster</name>
        <dbReference type="ChEBI" id="CHEBI:49883"/>
    </cofactor>
</comment>
<evidence type="ECO:0000256" key="5">
    <source>
        <dbReference type="ARBA" id="ARBA00023004"/>
    </source>
</evidence>
<evidence type="ECO:0000256" key="2">
    <source>
        <dbReference type="ARBA" id="ARBA00022485"/>
    </source>
</evidence>
<dbReference type="GO" id="GO:0003824">
    <property type="term" value="F:catalytic activity"/>
    <property type="evidence" value="ECO:0007669"/>
    <property type="project" value="InterPro"/>
</dbReference>
<dbReference type="Pfam" id="PF04055">
    <property type="entry name" value="Radical_SAM"/>
    <property type="match status" value="1"/>
</dbReference>
<dbReference type="CDD" id="cd01335">
    <property type="entry name" value="Radical_SAM"/>
    <property type="match status" value="1"/>
</dbReference>
<reference evidence="11" key="1">
    <citation type="submission" date="2016-10" db="EMBL/GenBank/DDBJ databases">
        <authorList>
            <person name="Varghese N."/>
            <person name="Submissions S."/>
        </authorList>
    </citation>
    <scope>NUCLEOTIDE SEQUENCE [LARGE SCALE GENOMIC DNA]</scope>
    <source>
        <strain evidence="11">DSM 28881</strain>
    </source>
</reference>
<dbReference type="InterPro" id="IPR007197">
    <property type="entry name" value="rSAM"/>
</dbReference>
<dbReference type="Gene3D" id="3.20.20.70">
    <property type="entry name" value="Aldolase class I"/>
    <property type="match status" value="1"/>
</dbReference>
<evidence type="ECO:0000259" key="9">
    <source>
        <dbReference type="PROSITE" id="PS51918"/>
    </source>
</evidence>
<dbReference type="GO" id="GO:0051539">
    <property type="term" value="F:4 iron, 4 sulfur cluster binding"/>
    <property type="evidence" value="ECO:0007669"/>
    <property type="project" value="UniProtKB-KW"/>
</dbReference>
<gene>
    <name evidence="10" type="ORF">SAMN05443431_106109</name>
</gene>
<dbReference type="RefSeq" id="WP_090840361.1">
    <property type="nucleotide sequence ID" value="NZ_FORM01000006.1"/>
</dbReference>
<keyword evidence="4" id="KW-0479">Metal-binding</keyword>
<sequence>MKNKITLSGFAGTGKSTVGKLIEDQLKFEFISVGNYTRTFAMETYGMTINQFQKHCNNHPELDHIIDDKFKAECNSKDNIIIDYRLGFHFIGNAFNVLLKASDQNASDRISSGNRVDEVTSPQAIKLRNDAMRTRFLERYNVDFTNDNNYDLVINTDGFTAKEVSQQIIKHYQECNAVVAIPSINFHLWKACNMRCEFCFATFEDVVRDVVPKGHLPEAEALQVVENIAAAGFEKITFAGGEPLLCKWLPSLIKKAKQLGMTTMIVTNGSKLTDAFLKANTAYLDWIAVSIDSLEDENNIKIGRAITGKTPLSKAFYYDLVDTIKMYGYGLKINTVVNKVNYKDNLTEFIEYANPQRWKVLQVLPIEGQNDIKIDKFKITTAEYNYFLTTHEDVKTIVPESNDEIKGSYVMVDPAGRFFDNAEGTHNYSKPILEVGVQEALKTMNYDLEKFLDRGGVYDWSNDKNQDLRKEELTYGQ</sequence>
<dbReference type="PANTHER" id="PTHR21339">
    <property type="entry name" value="RADICAL S-ADENOSYL METHIONINE DOMAIN-CONTAINING PROTEIN 2"/>
    <property type="match status" value="1"/>
</dbReference>
<dbReference type="AlphaFoldDB" id="A0A1I3QG02"/>
<evidence type="ECO:0000313" key="11">
    <source>
        <dbReference type="Proteomes" id="UP000199559"/>
    </source>
</evidence>
<accession>A0A1I3QG02</accession>
<keyword evidence="7" id="KW-0051">Antiviral defense</keyword>
<dbReference type="Pfam" id="PF13189">
    <property type="entry name" value="Cytidylate_kin2"/>
    <property type="match status" value="1"/>
</dbReference>
<keyword evidence="3" id="KW-0949">S-adenosyl-L-methionine</keyword>
<dbReference type="SFLD" id="SFLDG01067">
    <property type="entry name" value="SPASM/twitch_domain_containing"/>
    <property type="match status" value="1"/>
</dbReference>
<keyword evidence="11" id="KW-1185">Reference proteome</keyword>
<dbReference type="InterPro" id="IPR051196">
    <property type="entry name" value="RSAD2/Viperin_antiviral"/>
</dbReference>
<dbReference type="Gene3D" id="3.40.50.300">
    <property type="entry name" value="P-loop containing nucleotide triphosphate hydrolases"/>
    <property type="match status" value="1"/>
</dbReference>
<keyword evidence="5" id="KW-0408">Iron</keyword>
<dbReference type="SFLD" id="SFLDG01088">
    <property type="entry name" value="antiviral_proteins"/>
    <property type="match status" value="1"/>
</dbReference>
<dbReference type="Proteomes" id="UP000199559">
    <property type="component" value="Unassembled WGS sequence"/>
</dbReference>